<dbReference type="AlphaFoldDB" id="A0A137PHE6"/>
<proteinExistence type="predicted"/>
<feature type="chain" id="PRO_5007294896" evidence="2">
    <location>
        <begin position="20"/>
        <end position="127"/>
    </location>
</feature>
<dbReference type="Proteomes" id="UP000070444">
    <property type="component" value="Unassembled WGS sequence"/>
</dbReference>
<feature type="region of interest" description="Disordered" evidence="1">
    <location>
        <begin position="98"/>
        <end position="127"/>
    </location>
</feature>
<keyword evidence="4" id="KW-1185">Reference proteome</keyword>
<gene>
    <name evidence="3" type="ORF">CONCODRAFT_76916</name>
</gene>
<evidence type="ECO:0000313" key="4">
    <source>
        <dbReference type="Proteomes" id="UP000070444"/>
    </source>
</evidence>
<evidence type="ECO:0000256" key="2">
    <source>
        <dbReference type="SAM" id="SignalP"/>
    </source>
</evidence>
<dbReference type="EMBL" id="KQ964424">
    <property type="protein sequence ID" value="KXN74410.1"/>
    <property type="molecule type" value="Genomic_DNA"/>
</dbReference>
<feature type="compositionally biased region" description="Low complexity" evidence="1">
    <location>
        <begin position="98"/>
        <end position="119"/>
    </location>
</feature>
<sequence>MKFFTAALLSLFSINNVLAQDPCSINFTIAYEIDTGSRNGQCAKSVVGVNNVDRNCLYKLGATTACMMSAFSFAYLPGTKENAIEAAKKCPCAGTTPVPSPTTVATQPPVATTTTSVATKKPKCKKN</sequence>
<accession>A0A137PHE6</accession>
<keyword evidence="2" id="KW-0732">Signal</keyword>
<organism evidence="3 4">
    <name type="scientific">Conidiobolus coronatus (strain ATCC 28846 / CBS 209.66 / NRRL 28638)</name>
    <name type="common">Delacroixia coronata</name>
    <dbReference type="NCBI Taxonomy" id="796925"/>
    <lineage>
        <taxon>Eukaryota</taxon>
        <taxon>Fungi</taxon>
        <taxon>Fungi incertae sedis</taxon>
        <taxon>Zoopagomycota</taxon>
        <taxon>Entomophthoromycotina</taxon>
        <taxon>Entomophthoromycetes</taxon>
        <taxon>Entomophthorales</taxon>
        <taxon>Ancylistaceae</taxon>
        <taxon>Conidiobolus</taxon>
    </lineage>
</organism>
<protein>
    <submittedName>
        <fullName evidence="3">Uncharacterized protein</fullName>
    </submittedName>
</protein>
<reference evidence="3 4" key="1">
    <citation type="journal article" date="2015" name="Genome Biol. Evol.">
        <title>Phylogenomic analyses indicate that early fungi evolved digesting cell walls of algal ancestors of land plants.</title>
        <authorList>
            <person name="Chang Y."/>
            <person name="Wang S."/>
            <person name="Sekimoto S."/>
            <person name="Aerts A.L."/>
            <person name="Choi C."/>
            <person name="Clum A."/>
            <person name="LaButti K.M."/>
            <person name="Lindquist E.A."/>
            <person name="Yee Ngan C."/>
            <person name="Ohm R.A."/>
            <person name="Salamov A.A."/>
            <person name="Grigoriev I.V."/>
            <person name="Spatafora J.W."/>
            <person name="Berbee M.L."/>
        </authorList>
    </citation>
    <scope>NUCLEOTIDE SEQUENCE [LARGE SCALE GENOMIC DNA]</scope>
    <source>
        <strain evidence="3 4">NRRL 28638</strain>
    </source>
</reference>
<evidence type="ECO:0000313" key="3">
    <source>
        <dbReference type="EMBL" id="KXN74410.1"/>
    </source>
</evidence>
<name>A0A137PHE6_CONC2</name>
<evidence type="ECO:0000256" key="1">
    <source>
        <dbReference type="SAM" id="MobiDB-lite"/>
    </source>
</evidence>
<feature type="signal peptide" evidence="2">
    <location>
        <begin position="1"/>
        <end position="19"/>
    </location>
</feature>